<reference evidence="2" key="1">
    <citation type="journal article" date="2023" name="Science">
        <title>Genome structures resolve the early diversification of teleost fishes.</title>
        <authorList>
            <person name="Parey E."/>
            <person name="Louis A."/>
            <person name="Montfort J."/>
            <person name="Bouchez O."/>
            <person name="Roques C."/>
            <person name="Iampietro C."/>
            <person name="Lluch J."/>
            <person name="Castinel A."/>
            <person name="Donnadieu C."/>
            <person name="Desvignes T."/>
            <person name="Floi Bucao C."/>
            <person name="Jouanno E."/>
            <person name="Wen M."/>
            <person name="Mejri S."/>
            <person name="Dirks R."/>
            <person name="Jansen H."/>
            <person name="Henkel C."/>
            <person name="Chen W.J."/>
            <person name="Zahm M."/>
            <person name="Cabau C."/>
            <person name="Klopp C."/>
            <person name="Thompson A.W."/>
            <person name="Robinson-Rechavi M."/>
            <person name="Braasch I."/>
            <person name="Lecointre G."/>
            <person name="Bobe J."/>
            <person name="Postlethwait J.H."/>
            <person name="Berthelot C."/>
            <person name="Roest Crollius H."/>
            <person name="Guiguen Y."/>
        </authorList>
    </citation>
    <scope>NUCLEOTIDE SEQUENCE</scope>
    <source>
        <strain evidence="2">WJC10195</strain>
    </source>
</reference>
<dbReference type="Proteomes" id="UP001152622">
    <property type="component" value="Chromosome 22"/>
</dbReference>
<sequence>MTQKDNPPMRKIRHMAQAAWKRFVRLGERKDEDPKVFAIQGSSNVPLELEGSETPAQRSPAPRASQDHPSRRNNGAKGGRTPLWSHSFYIGADILVRLGAQLDMINEVVWSQANIGRNKLTAQPEQMCSGQTVPLACQVASEFDVVISRRTTRSRSDS</sequence>
<dbReference type="AlphaFoldDB" id="A0A9Q1E822"/>
<feature type="region of interest" description="Disordered" evidence="1">
    <location>
        <begin position="33"/>
        <end position="83"/>
    </location>
</feature>
<accession>A0A9Q1E822</accession>
<evidence type="ECO:0000313" key="2">
    <source>
        <dbReference type="EMBL" id="KAJ8333948.1"/>
    </source>
</evidence>
<dbReference type="EMBL" id="JAINUF010000022">
    <property type="protein sequence ID" value="KAJ8333948.1"/>
    <property type="molecule type" value="Genomic_DNA"/>
</dbReference>
<name>A0A9Q1E822_SYNKA</name>
<evidence type="ECO:0000313" key="3">
    <source>
        <dbReference type="Proteomes" id="UP001152622"/>
    </source>
</evidence>
<organism evidence="2 3">
    <name type="scientific">Synaphobranchus kaupii</name>
    <name type="common">Kaup's arrowtooth eel</name>
    <dbReference type="NCBI Taxonomy" id="118154"/>
    <lineage>
        <taxon>Eukaryota</taxon>
        <taxon>Metazoa</taxon>
        <taxon>Chordata</taxon>
        <taxon>Craniata</taxon>
        <taxon>Vertebrata</taxon>
        <taxon>Euteleostomi</taxon>
        <taxon>Actinopterygii</taxon>
        <taxon>Neopterygii</taxon>
        <taxon>Teleostei</taxon>
        <taxon>Anguilliformes</taxon>
        <taxon>Synaphobranchidae</taxon>
        <taxon>Synaphobranchus</taxon>
    </lineage>
</organism>
<comment type="caution">
    <text evidence="2">The sequence shown here is derived from an EMBL/GenBank/DDBJ whole genome shotgun (WGS) entry which is preliminary data.</text>
</comment>
<keyword evidence="3" id="KW-1185">Reference proteome</keyword>
<proteinExistence type="predicted"/>
<protein>
    <submittedName>
        <fullName evidence="2">Uncharacterized protein</fullName>
    </submittedName>
</protein>
<gene>
    <name evidence="2" type="ORF">SKAU_G00412670</name>
</gene>
<evidence type="ECO:0000256" key="1">
    <source>
        <dbReference type="SAM" id="MobiDB-lite"/>
    </source>
</evidence>